<dbReference type="InterPro" id="IPR043502">
    <property type="entry name" value="DNA/RNA_pol_sf"/>
</dbReference>
<dbReference type="EMBL" id="JAWQEG010001559">
    <property type="protein sequence ID" value="KAK3878403.1"/>
    <property type="molecule type" value="Genomic_DNA"/>
</dbReference>
<sequence>MNSGLHTRRAPSGTDKRSRKNGPPLTAANNSKIRTYGARMIPLNFNSWHFKSTFTIADVSQPLLDADFLRANSLLVDVKGNHLVNSETFESLTLRHAGFIAPHLGSVTFSDNYAMILAEFPDIITPHFTTIDLKHGAKHHIPTTGSALQLAKDEFHQREEMGLVCRSNSPWASPLHMVAKRENEEIHTYHTAISGLVLEDVRFGPADTTIL</sequence>
<evidence type="ECO:0000256" key="1">
    <source>
        <dbReference type="SAM" id="MobiDB-lite"/>
    </source>
</evidence>
<protein>
    <submittedName>
        <fullName evidence="2">Uncharacterized protein</fullName>
    </submittedName>
</protein>
<gene>
    <name evidence="2" type="ORF">Pcinc_016987</name>
</gene>
<dbReference type="AlphaFoldDB" id="A0AAE1FV47"/>
<evidence type="ECO:0000313" key="3">
    <source>
        <dbReference type="Proteomes" id="UP001286313"/>
    </source>
</evidence>
<name>A0AAE1FV47_PETCI</name>
<keyword evidence="3" id="KW-1185">Reference proteome</keyword>
<dbReference type="SUPFAM" id="SSF56672">
    <property type="entry name" value="DNA/RNA polymerases"/>
    <property type="match status" value="1"/>
</dbReference>
<dbReference type="Proteomes" id="UP001286313">
    <property type="component" value="Unassembled WGS sequence"/>
</dbReference>
<evidence type="ECO:0000313" key="2">
    <source>
        <dbReference type="EMBL" id="KAK3878403.1"/>
    </source>
</evidence>
<feature type="region of interest" description="Disordered" evidence="1">
    <location>
        <begin position="1"/>
        <end position="29"/>
    </location>
</feature>
<reference evidence="2" key="1">
    <citation type="submission" date="2023-10" db="EMBL/GenBank/DDBJ databases">
        <title>Genome assemblies of two species of porcelain crab, Petrolisthes cinctipes and Petrolisthes manimaculis (Anomura: Porcellanidae).</title>
        <authorList>
            <person name="Angst P."/>
        </authorList>
    </citation>
    <scope>NUCLEOTIDE SEQUENCE</scope>
    <source>
        <strain evidence="2">PB745_01</strain>
        <tissue evidence="2">Gill</tissue>
    </source>
</reference>
<proteinExistence type="predicted"/>
<dbReference type="GO" id="GO:0071897">
    <property type="term" value="P:DNA biosynthetic process"/>
    <property type="evidence" value="ECO:0007669"/>
    <property type="project" value="UniProtKB-ARBA"/>
</dbReference>
<comment type="caution">
    <text evidence="2">The sequence shown here is derived from an EMBL/GenBank/DDBJ whole genome shotgun (WGS) entry which is preliminary data.</text>
</comment>
<organism evidence="2 3">
    <name type="scientific">Petrolisthes cinctipes</name>
    <name type="common">Flat porcelain crab</name>
    <dbReference type="NCBI Taxonomy" id="88211"/>
    <lineage>
        <taxon>Eukaryota</taxon>
        <taxon>Metazoa</taxon>
        <taxon>Ecdysozoa</taxon>
        <taxon>Arthropoda</taxon>
        <taxon>Crustacea</taxon>
        <taxon>Multicrustacea</taxon>
        <taxon>Malacostraca</taxon>
        <taxon>Eumalacostraca</taxon>
        <taxon>Eucarida</taxon>
        <taxon>Decapoda</taxon>
        <taxon>Pleocyemata</taxon>
        <taxon>Anomura</taxon>
        <taxon>Galatheoidea</taxon>
        <taxon>Porcellanidae</taxon>
        <taxon>Petrolisthes</taxon>
    </lineage>
</organism>
<accession>A0AAE1FV47</accession>